<evidence type="ECO:0000259" key="1">
    <source>
        <dbReference type="Pfam" id="PF23571"/>
    </source>
</evidence>
<name>A0A5J5IK70_9BACT</name>
<feature type="domain" description="GH3 C-terminal" evidence="2">
    <location>
        <begin position="376"/>
        <end position="486"/>
    </location>
</feature>
<organism evidence="3 4">
    <name type="scientific">Ginsengibacter hankyongi</name>
    <dbReference type="NCBI Taxonomy" id="2607284"/>
    <lineage>
        <taxon>Bacteria</taxon>
        <taxon>Pseudomonadati</taxon>
        <taxon>Bacteroidota</taxon>
        <taxon>Chitinophagia</taxon>
        <taxon>Chitinophagales</taxon>
        <taxon>Chitinophagaceae</taxon>
        <taxon>Ginsengibacter</taxon>
    </lineage>
</organism>
<evidence type="ECO:0000259" key="2">
    <source>
        <dbReference type="Pfam" id="PF23572"/>
    </source>
</evidence>
<feature type="domain" description="GH3 middle" evidence="1">
    <location>
        <begin position="293"/>
        <end position="358"/>
    </location>
</feature>
<proteinExistence type="predicted"/>
<sequence length="507" mass="58019">MKIKSFFAKPFALYIYKQVRKSMLTAAADQEHIFQSLIKTGLKTEFGKEHHFEKIKTHEDFVNNVPIREYEDFKKYIEKIKQGKHNILWKGIPIYLAKTSGTTSGIKYIPITKDSIDNHIDTARNALLCYMARSGNSQFSNGKMIFLSGSPELERVGGIPTGRLSGIVNHHIPKYLRTNQMPSFETNCIEDWEEKLNKIVEETVNERMTLISGIPPWVQMYFDALVEKTGKKIKDIFPEFSVMVQGGVNFEPYKAKLLETIGKPIDTIELFPASEGFFAFQDNYKEEGMLLNTDSGIFFEFVPASEVFNKNPTRLTLTDVKLNENYVLIVSNNAGLWAYNIGDTVKFISLNPYRIVVTGRIKHFISAFGEHVIGEEVEGALLKAAENENIKIIEFTVAPKISQDDNKSYHEWYIEFENLPHNLKQFAHDIDENLRKKNIYYDDLIKGNILQPLKIIPVQKNGFISYMRSVGKLGGQNKVPRLSNDRIIADQLQHWAKKPATETITNS</sequence>
<dbReference type="GO" id="GO:0005737">
    <property type="term" value="C:cytoplasm"/>
    <property type="evidence" value="ECO:0007669"/>
    <property type="project" value="TreeGrafter"/>
</dbReference>
<dbReference type="AlphaFoldDB" id="A0A5J5IK70"/>
<dbReference type="EMBL" id="VYQF01000002">
    <property type="protein sequence ID" value="KAA9039077.1"/>
    <property type="molecule type" value="Genomic_DNA"/>
</dbReference>
<keyword evidence="4" id="KW-1185">Reference proteome</keyword>
<dbReference type="InterPro" id="IPR004993">
    <property type="entry name" value="GH3"/>
</dbReference>
<comment type="caution">
    <text evidence="3">The sequence shown here is derived from an EMBL/GenBank/DDBJ whole genome shotgun (WGS) entry which is preliminary data.</text>
</comment>
<protein>
    <submittedName>
        <fullName evidence="3">GH3 auxin-responsive promoter family protein</fullName>
    </submittedName>
</protein>
<evidence type="ECO:0000313" key="4">
    <source>
        <dbReference type="Proteomes" id="UP000326903"/>
    </source>
</evidence>
<dbReference type="GO" id="GO:0016881">
    <property type="term" value="F:acid-amino acid ligase activity"/>
    <property type="evidence" value="ECO:0007669"/>
    <property type="project" value="TreeGrafter"/>
</dbReference>
<dbReference type="Proteomes" id="UP000326903">
    <property type="component" value="Unassembled WGS sequence"/>
</dbReference>
<dbReference type="Pfam" id="PF03321">
    <property type="entry name" value="GH3"/>
    <property type="match status" value="1"/>
</dbReference>
<dbReference type="InterPro" id="IPR055377">
    <property type="entry name" value="GH3_M"/>
</dbReference>
<dbReference type="InterPro" id="IPR055378">
    <property type="entry name" value="GH3_C"/>
</dbReference>
<dbReference type="PANTHER" id="PTHR31901">
    <property type="entry name" value="GH3 DOMAIN-CONTAINING PROTEIN"/>
    <property type="match status" value="1"/>
</dbReference>
<dbReference type="Pfam" id="PF23571">
    <property type="entry name" value="GH3_M"/>
    <property type="match status" value="1"/>
</dbReference>
<dbReference type="Pfam" id="PF23572">
    <property type="entry name" value="GH3_C"/>
    <property type="match status" value="1"/>
</dbReference>
<accession>A0A5J5IK70</accession>
<dbReference type="PANTHER" id="PTHR31901:SF9">
    <property type="entry name" value="GH3 DOMAIN-CONTAINING PROTEIN"/>
    <property type="match status" value="1"/>
</dbReference>
<gene>
    <name evidence="3" type="ORF">FW778_09565</name>
</gene>
<reference evidence="3 4" key="1">
    <citation type="submission" date="2019-09" db="EMBL/GenBank/DDBJ databases">
        <title>Draft genome sequence of Ginsengibacter sp. BR5-29.</title>
        <authorList>
            <person name="Im W.-T."/>
        </authorList>
    </citation>
    <scope>NUCLEOTIDE SEQUENCE [LARGE SCALE GENOMIC DNA]</scope>
    <source>
        <strain evidence="3 4">BR5-29</strain>
    </source>
</reference>
<evidence type="ECO:0000313" key="3">
    <source>
        <dbReference type="EMBL" id="KAA9039077.1"/>
    </source>
</evidence>